<organism evidence="2 3">
    <name type="scientific">Sphingomonas corticis</name>
    <dbReference type="NCBI Taxonomy" id="2722791"/>
    <lineage>
        <taxon>Bacteria</taxon>
        <taxon>Pseudomonadati</taxon>
        <taxon>Pseudomonadota</taxon>
        <taxon>Alphaproteobacteria</taxon>
        <taxon>Sphingomonadales</taxon>
        <taxon>Sphingomonadaceae</taxon>
        <taxon>Sphingomonas</taxon>
    </lineage>
</organism>
<gene>
    <name evidence="2" type="ORF">HBH26_10035</name>
</gene>
<sequence length="173" mass="18486">MRRAAFLLLLPLAACGGASDADYNRVDVPEKEAEAQNAIDAAVAQNGAASTARAGVPVAATPRNAARDRALPKDFQGYWGVTPNDCELANTNATGRINVDADRIRFFESRARVVDVVSRSTYAVTVDLRFEGEGQTWQRRTALSLENGGTALVRTETPVGSGAAPATTRYQRC</sequence>
<evidence type="ECO:0000313" key="2">
    <source>
        <dbReference type="EMBL" id="NJR78926.1"/>
    </source>
</evidence>
<evidence type="ECO:0000313" key="3">
    <source>
        <dbReference type="Proteomes" id="UP000732399"/>
    </source>
</evidence>
<keyword evidence="3" id="KW-1185">Reference proteome</keyword>
<accession>A0ABX1CQ23</accession>
<comment type="caution">
    <text evidence="2">The sequence shown here is derived from an EMBL/GenBank/DDBJ whole genome shotgun (WGS) entry which is preliminary data.</text>
</comment>
<feature type="signal peptide" evidence="1">
    <location>
        <begin position="1"/>
        <end position="20"/>
    </location>
</feature>
<reference evidence="2 3" key="1">
    <citation type="submission" date="2020-03" db="EMBL/GenBank/DDBJ databases">
        <authorList>
            <person name="Wang L."/>
            <person name="He N."/>
            <person name="Li Y."/>
            <person name="Fang Y."/>
            <person name="Zhang F."/>
        </authorList>
    </citation>
    <scope>NUCLEOTIDE SEQUENCE [LARGE SCALE GENOMIC DNA]</scope>
    <source>
        <strain evidence="2 3">36D10-4-7</strain>
    </source>
</reference>
<protein>
    <recommendedName>
        <fullName evidence="4">Lipoprotein</fullName>
    </recommendedName>
</protein>
<name>A0ABX1CQ23_9SPHN</name>
<dbReference type="Proteomes" id="UP000732399">
    <property type="component" value="Unassembled WGS sequence"/>
</dbReference>
<proteinExistence type="predicted"/>
<keyword evidence="1" id="KW-0732">Signal</keyword>
<feature type="chain" id="PRO_5045460937" description="Lipoprotein" evidence="1">
    <location>
        <begin position="21"/>
        <end position="173"/>
    </location>
</feature>
<dbReference type="RefSeq" id="WP_168134457.1">
    <property type="nucleotide sequence ID" value="NZ_JAAVJH010000005.1"/>
</dbReference>
<evidence type="ECO:0008006" key="4">
    <source>
        <dbReference type="Google" id="ProtNLM"/>
    </source>
</evidence>
<evidence type="ECO:0000256" key="1">
    <source>
        <dbReference type="SAM" id="SignalP"/>
    </source>
</evidence>
<dbReference type="EMBL" id="JAAVJH010000005">
    <property type="protein sequence ID" value="NJR78926.1"/>
    <property type="molecule type" value="Genomic_DNA"/>
</dbReference>